<feature type="region of interest" description="Disordered" evidence="1">
    <location>
        <begin position="1"/>
        <end position="38"/>
    </location>
</feature>
<protein>
    <submittedName>
        <fullName evidence="2">Uncharacterized protein</fullName>
    </submittedName>
</protein>
<accession>A0ABN1B7N3</accession>
<dbReference type="EMBL" id="BAAABY010000048">
    <property type="protein sequence ID" value="GAA0491710.1"/>
    <property type="molecule type" value="Genomic_DNA"/>
</dbReference>
<name>A0ABN1B7N3_9ACTN</name>
<evidence type="ECO:0000256" key="1">
    <source>
        <dbReference type="SAM" id="MobiDB-lite"/>
    </source>
</evidence>
<keyword evidence="3" id="KW-1185">Reference proteome</keyword>
<evidence type="ECO:0000313" key="3">
    <source>
        <dbReference type="Proteomes" id="UP001500909"/>
    </source>
</evidence>
<reference evidence="2 3" key="1">
    <citation type="journal article" date="2019" name="Int. J. Syst. Evol. Microbiol.">
        <title>The Global Catalogue of Microorganisms (GCM) 10K type strain sequencing project: providing services to taxonomists for standard genome sequencing and annotation.</title>
        <authorList>
            <consortium name="The Broad Institute Genomics Platform"/>
            <consortium name="The Broad Institute Genome Sequencing Center for Infectious Disease"/>
            <person name="Wu L."/>
            <person name="Ma J."/>
        </authorList>
    </citation>
    <scope>NUCLEOTIDE SEQUENCE [LARGE SCALE GENOMIC DNA]</scope>
    <source>
        <strain evidence="2 3">JCM 4805</strain>
    </source>
</reference>
<proteinExistence type="predicted"/>
<gene>
    <name evidence="2" type="ORF">GCM10010361_66270</name>
</gene>
<feature type="compositionally biased region" description="Gly residues" evidence="1">
    <location>
        <begin position="1"/>
        <end position="22"/>
    </location>
</feature>
<evidence type="ECO:0000313" key="2">
    <source>
        <dbReference type="EMBL" id="GAA0491710.1"/>
    </source>
</evidence>
<dbReference type="Proteomes" id="UP001500909">
    <property type="component" value="Unassembled WGS sequence"/>
</dbReference>
<organism evidence="2 3">
    <name type="scientific">Streptomyces olivaceiscleroticus</name>
    <dbReference type="NCBI Taxonomy" id="68245"/>
    <lineage>
        <taxon>Bacteria</taxon>
        <taxon>Bacillati</taxon>
        <taxon>Actinomycetota</taxon>
        <taxon>Actinomycetes</taxon>
        <taxon>Kitasatosporales</taxon>
        <taxon>Streptomycetaceae</taxon>
        <taxon>Streptomyces</taxon>
    </lineage>
</organism>
<sequence>MLGGDRGGAGEGAGQRGEGGRASGELQEAAAVQMRHGRVTSSSVGWTRRVVRRAILAAYEDAAKPRLAIIA</sequence>
<comment type="caution">
    <text evidence="2">The sequence shown here is derived from an EMBL/GenBank/DDBJ whole genome shotgun (WGS) entry which is preliminary data.</text>
</comment>